<dbReference type="SUPFAM" id="SSF161098">
    <property type="entry name" value="MetI-like"/>
    <property type="match status" value="1"/>
</dbReference>
<keyword evidence="5 8" id="KW-1133">Transmembrane helix</keyword>
<feature type="transmembrane region" description="Helical" evidence="8">
    <location>
        <begin position="97"/>
        <end position="122"/>
    </location>
</feature>
<dbReference type="PANTHER" id="PTHR43163">
    <property type="entry name" value="DIPEPTIDE TRANSPORT SYSTEM PERMEASE PROTEIN DPPB-RELATED"/>
    <property type="match status" value="1"/>
</dbReference>
<dbReference type="Proteomes" id="UP000186806">
    <property type="component" value="Unassembled WGS sequence"/>
</dbReference>
<reference evidence="10 11" key="1">
    <citation type="submission" date="2016-12" db="EMBL/GenBank/DDBJ databases">
        <title>Draft genome sequences of strains Salinicola socius SMB35, Salinicola sp. MH3R3-1 and Chromohalobacter sp. SMB17 from the Verkhnekamsk potash mining region of Russia.</title>
        <authorList>
            <person name="Mavrodi D.V."/>
            <person name="Olsson B.E."/>
            <person name="Korsakova E.S."/>
            <person name="Pyankova A."/>
            <person name="Mavrodi O.V."/>
            <person name="Plotnikova E.G."/>
        </authorList>
    </citation>
    <scope>NUCLEOTIDE SEQUENCE [LARGE SCALE GENOMIC DNA]</scope>
    <source>
        <strain evidence="10 11">SMB17</strain>
    </source>
</reference>
<evidence type="ECO:0000256" key="7">
    <source>
        <dbReference type="ARBA" id="ARBA00024202"/>
    </source>
</evidence>
<dbReference type="CDD" id="cd06261">
    <property type="entry name" value="TM_PBP2"/>
    <property type="match status" value="1"/>
</dbReference>
<keyword evidence="4 8" id="KW-0812">Transmembrane</keyword>
<evidence type="ECO:0000256" key="5">
    <source>
        <dbReference type="ARBA" id="ARBA00022989"/>
    </source>
</evidence>
<accession>A0A1Q8TG46</accession>
<dbReference type="Pfam" id="PF19300">
    <property type="entry name" value="BPD_transp_1_N"/>
    <property type="match status" value="1"/>
</dbReference>
<keyword evidence="11" id="KW-1185">Reference proteome</keyword>
<evidence type="ECO:0000256" key="8">
    <source>
        <dbReference type="RuleBase" id="RU363032"/>
    </source>
</evidence>
<evidence type="ECO:0000313" key="10">
    <source>
        <dbReference type="EMBL" id="OLO12644.1"/>
    </source>
</evidence>
<evidence type="ECO:0000256" key="4">
    <source>
        <dbReference type="ARBA" id="ARBA00022692"/>
    </source>
</evidence>
<evidence type="ECO:0000259" key="9">
    <source>
        <dbReference type="PROSITE" id="PS50928"/>
    </source>
</evidence>
<dbReference type="Pfam" id="PF00528">
    <property type="entry name" value="BPD_transp_1"/>
    <property type="match status" value="1"/>
</dbReference>
<dbReference type="PANTHER" id="PTHR43163:SF6">
    <property type="entry name" value="DIPEPTIDE TRANSPORT SYSTEM PERMEASE PROTEIN DPPB-RELATED"/>
    <property type="match status" value="1"/>
</dbReference>
<comment type="caution">
    <text evidence="10">The sequence shown here is derived from an EMBL/GenBank/DDBJ whole genome shotgun (WGS) entry which is preliminary data.</text>
</comment>
<evidence type="ECO:0000313" key="11">
    <source>
        <dbReference type="Proteomes" id="UP000186806"/>
    </source>
</evidence>
<feature type="domain" description="ABC transmembrane type-1" evidence="9">
    <location>
        <begin position="95"/>
        <end position="301"/>
    </location>
</feature>
<comment type="similarity">
    <text evidence="7">Belongs to the binding-protein-dependent transport system permease family. OppBC subfamily.</text>
</comment>
<dbReference type="InterPro" id="IPR045621">
    <property type="entry name" value="BPD_transp_1_N"/>
</dbReference>
<evidence type="ECO:0000256" key="6">
    <source>
        <dbReference type="ARBA" id="ARBA00023136"/>
    </source>
</evidence>
<evidence type="ECO:0000256" key="1">
    <source>
        <dbReference type="ARBA" id="ARBA00004651"/>
    </source>
</evidence>
<sequence length="312" mass="33430">MIYYATQRFLLSLLIVIVAISLLTLMLHVVPGDPATMILGPRATPELIEKTRVAMGLDQPLPVQIVTFFGRILHGDLGTDVFTGRAVSDIVFEQLPYTLVLIAASILWSSILGIVLGCYSALRAGTWLDTLSGILSVGTISIPAFVMALYAVLIFAVSLGWLPAIGAGEGFFDEAIHLILPAFAIGISWVGYIARMVRASMLEVMGAPHVRMARSFGLTEARIVRAYILRIAVQPAVTLLGTGVAHLFSAAVFVEVIFARPGIGALIVSSVNERNYPIILGAVLVTTAIIVLATLLSDLIVALLDPRQREAL</sequence>
<feature type="transmembrane region" description="Helical" evidence="8">
    <location>
        <begin position="9"/>
        <end position="30"/>
    </location>
</feature>
<keyword evidence="2 8" id="KW-0813">Transport</keyword>
<comment type="subcellular location">
    <subcellularLocation>
        <location evidence="1 8">Cell membrane</location>
        <topology evidence="1 8">Multi-pass membrane protein</topology>
    </subcellularLocation>
</comment>
<protein>
    <submittedName>
        <fullName evidence="10">Peptide ABC transporter permease</fullName>
    </submittedName>
</protein>
<organism evidence="10 11">
    <name type="scientific">Chromohalobacter japonicus</name>
    <dbReference type="NCBI Taxonomy" id="223900"/>
    <lineage>
        <taxon>Bacteria</taxon>
        <taxon>Pseudomonadati</taxon>
        <taxon>Pseudomonadota</taxon>
        <taxon>Gammaproteobacteria</taxon>
        <taxon>Oceanospirillales</taxon>
        <taxon>Halomonadaceae</taxon>
        <taxon>Chromohalobacter</taxon>
    </lineage>
</organism>
<dbReference type="PROSITE" id="PS50928">
    <property type="entry name" value="ABC_TM1"/>
    <property type="match status" value="1"/>
</dbReference>
<dbReference type="AlphaFoldDB" id="A0A1Q8TG46"/>
<gene>
    <name evidence="10" type="ORF">BTW10_04070</name>
</gene>
<dbReference type="RefSeq" id="WP_075368285.1">
    <property type="nucleotide sequence ID" value="NZ_MSDQ01000006.1"/>
</dbReference>
<proteinExistence type="inferred from homology"/>
<feature type="transmembrane region" description="Helical" evidence="8">
    <location>
        <begin position="175"/>
        <end position="194"/>
    </location>
</feature>
<dbReference type="EMBL" id="MSDQ01000006">
    <property type="protein sequence ID" value="OLO12644.1"/>
    <property type="molecule type" value="Genomic_DNA"/>
</dbReference>
<dbReference type="GO" id="GO:0071916">
    <property type="term" value="F:dipeptide transmembrane transporter activity"/>
    <property type="evidence" value="ECO:0007669"/>
    <property type="project" value="TreeGrafter"/>
</dbReference>
<feature type="transmembrane region" description="Helical" evidence="8">
    <location>
        <begin position="237"/>
        <end position="258"/>
    </location>
</feature>
<dbReference type="InterPro" id="IPR035906">
    <property type="entry name" value="MetI-like_sf"/>
</dbReference>
<dbReference type="GO" id="GO:0005886">
    <property type="term" value="C:plasma membrane"/>
    <property type="evidence" value="ECO:0007669"/>
    <property type="project" value="UniProtKB-SubCell"/>
</dbReference>
<feature type="transmembrane region" description="Helical" evidence="8">
    <location>
        <begin position="134"/>
        <end position="163"/>
    </location>
</feature>
<evidence type="ECO:0000256" key="2">
    <source>
        <dbReference type="ARBA" id="ARBA00022448"/>
    </source>
</evidence>
<dbReference type="Gene3D" id="1.10.3720.10">
    <property type="entry name" value="MetI-like"/>
    <property type="match status" value="1"/>
</dbReference>
<evidence type="ECO:0000256" key="3">
    <source>
        <dbReference type="ARBA" id="ARBA00022475"/>
    </source>
</evidence>
<keyword evidence="3" id="KW-1003">Cell membrane</keyword>
<name>A0A1Q8TG46_9GAMM</name>
<dbReference type="InterPro" id="IPR000515">
    <property type="entry name" value="MetI-like"/>
</dbReference>
<feature type="transmembrane region" description="Helical" evidence="8">
    <location>
        <begin position="278"/>
        <end position="304"/>
    </location>
</feature>
<keyword evidence="6 8" id="KW-0472">Membrane</keyword>